<protein>
    <submittedName>
        <fullName evidence="1">Uncharacterized protein</fullName>
    </submittedName>
</protein>
<gene>
    <name evidence="1" type="ORF">PBY51_018053</name>
</gene>
<dbReference type="AlphaFoldDB" id="A0AAN7XLP8"/>
<sequence>MSHHGLEDGGCCQHGPSCSDWLCDDIINIHTVLCLFPCFQFRSFPSCASTGFSDVLLGDYGNHRDELINCRRG</sequence>
<dbReference type="Proteomes" id="UP001346869">
    <property type="component" value="Unassembled WGS sequence"/>
</dbReference>
<evidence type="ECO:0000313" key="1">
    <source>
        <dbReference type="EMBL" id="KAK5862684.1"/>
    </source>
</evidence>
<evidence type="ECO:0000313" key="2">
    <source>
        <dbReference type="Proteomes" id="UP001346869"/>
    </source>
</evidence>
<proteinExistence type="predicted"/>
<keyword evidence="2" id="KW-1185">Reference proteome</keyword>
<dbReference type="EMBL" id="JAUZQC010000012">
    <property type="protein sequence ID" value="KAK5862684.1"/>
    <property type="molecule type" value="Genomic_DNA"/>
</dbReference>
<reference evidence="1 2" key="1">
    <citation type="journal article" date="2023" name="Genes (Basel)">
        <title>Chromosome-Level Genome Assembly and Circadian Gene Repertoire of the Patagonia Blennie Eleginops maclovinus-The Closest Ancestral Proxy of Antarctic Cryonotothenioids.</title>
        <authorList>
            <person name="Cheng C.C."/>
            <person name="Rivera-Colon A.G."/>
            <person name="Minhas B.F."/>
            <person name="Wilson L."/>
            <person name="Rayamajhi N."/>
            <person name="Vargas-Chacoff L."/>
            <person name="Catchen J.M."/>
        </authorList>
    </citation>
    <scope>NUCLEOTIDE SEQUENCE [LARGE SCALE GENOMIC DNA]</scope>
    <source>
        <strain evidence="1">JMC-PN-2008</strain>
    </source>
</reference>
<reference evidence="1 2" key="2">
    <citation type="journal article" date="2023" name="Mol. Biol. Evol.">
        <title>Genomics of Secondarily Temperate Adaptation in the Only Non-Antarctic Icefish.</title>
        <authorList>
            <person name="Rivera-Colon A.G."/>
            <person name="Rayamajhi N."/>
            <person name="Minhas B.F."/>
            <person name="Madrigal G."/>
            <person name="Bilyk K.T."/>
            <person name="Yoon V."/>
            <person name="Hune M."/>
            <person name="Gregory S."/>
            <person name="Cheng C.H.C."/>
            <person name="Catchen J.M."/>
        </authorList>
    </citation>
    <scope>NUCLEOTIDE SEQUENCE [LARGE SCALE GENOMIC DNA]</scope>
    <source>
        <strain evidence="1">JMC-PN-2008</strain>
    </source>
</reference>
<name>A0AAN7XLP8_ELEMC</name>
<organism evidence="1 2">
    <name type="scientific">Eleginops maclovinus</name>
    <name type="common">Patagonian blennie</name>
    <name type="synonym">Eleginus maclovinus</name>
    <dbReference type="NCBI Taxonomy" id="56733"/>
    <lineage>
        <taxon>Eukaryota</taxon>
        <taxon>Metazoa</taxon>
        <taxon>Chordata</taxon>
        <taxon>Craniata</taxon>
        <taxon>Vertebrata</taxon>
        <taxon>Euteleostomi</taxon>
        <taxon>Actinopterygii</taxon>
        <taxon>Neopterygii</taxon>
        <taxon>Teleostei</taxon>
        <taxon>Neoteleostei</taxon>
        <taxon>Acanthomorphata</taxon>
        <taxon>Eupercaria</taxon>
        <taxon>Perciformes</taxon>
        <taxon>Notothenioidei</taxon>
        <taxon>Eleginopidae</taxon>
        <taxon>Eleginops</taxon>
    </lineage>
</organism>
<accession>A0AAN7XLP8</accession>
<comment type="caution">
    <text evidence="1">The sequence shown here is derived from an EMBL/GenBank/DDBJ whole genome shotgun (WGS) entry which is preliminary data.</text>
</comment>